<dbReference type="EMBL" id="JPOS01000083">
    <property type="protein sequence ID" value="KGE85868.1"/>
    <property type="molecule type" value="Genomic_DNA"/>
</dbReference>
<sequence>MEVAAPFLHTFFTRLRSELQLPLDGAQYADFLMLYAAGHGQSREGLLDLCKALWLSRPALAPRFEQLFHECFQLSTPLPEPGVVPKPTPKPEPIPSPGPLPPMPPPGAEQNTDRPAPNLSRAPALADIELEFGAGEGNGTGSAPPAAASILETPFVFGDHLSLPFRPRYARQLWRKLRQQRYRMPSRQVDVGGTVRKLAQQGFLADLVWEESWRFAQRWVVLLDVCPGMVPFRQMREAWVDLLEQPDANSQVELLYFSSAPGQRGERFRLFRQEGLTQGVYLDTLAKAWPFGQQVLVFSDGGGASAGYDSRKTAAMLAFLNALKALQTRLAWFNPLPAAQWEGTTAALFAQAAPMFEITETGMAQAVRKALR</sequence>
<dbReference type="OrthoDB" id="9764216at2"/>
<keyword evidence="3" id="KW-1185">Reference proteome</keyword>
<name>A0A098S269_9BACT</name>
<dbReference type="RefSeq" id="WP_044226771.1">
    <property type="nucleotide sequence ID" value="NZ_JBKAGJ010000057.1"/>
</dbReference>
<evidence type="ECO:0008006" key="4">
    <source>
        <dbReference type="Google" id="ProtNLM"/>
    </source>
</evidence>
<comment type="caution">
    <text evidence="2">The sequence shown here is derived from an EMBL/GenBank/DDBJ whole genome shotgun (WGS) entry which is preliminary data.</text>
</comment>
<protein>
    <recommendedName>
        <fullName evidence="4">VWA containing CoxE family protein</fullName>
    </recommendedName>
</protein>
<dbReference type="Proteomes" id="UP000029736">
    <property type="component" value="Unassembled WGS sequence"/>
</dbReference>
<feature type="compositionally biased region" description="Pro residues" evidence="1">
    <location>
        <begin position="78"/>
        <end position="107"/>
    </location>
</feature>
<feature type="region of interest" description="Disordered" evidence="1">
    <location>
        <begin position="78"/>
        <end position="119"/>
    </location>
</feature>
<organism evidence="2 3">
    <name type="scientific">Phaeodactylibacter xiamenensis</name>
    <dbReference type="NCBI Taxonomy" id="1524460"/>
    <lineage>
        <taxon>Bacteria</taxon>
        <taxon>Pseudomonadati</taxon>
        <taxon>Bacteroidota</taxon>
        <taxon>Saprospiria</taxon>
        <taxon>Saprospirales</taxon>
        <taxon>Haliscomenobacteraceae</taxon>
        <taxon>Phaeodactylibacter</taxon>
    </lineage>
</organism>
<accession>A0A098S269</accession>
<proteinExistence type="predicted"/>
<evidence type="ECO:0000256" key="1">
    <source>
        <dbReference type="SAM" id="MobiDB-lite"/>
    </source>
</evidence>
<gene>
    <name evidence="2" type="ORF">IX84_24970</name>
</gene>
<reference evidence="2 3" key="1">
    <citation type="journal article" date="2014" name="Int. J. Syst. Evol. Microbiol.">
        <title>Phaeodactylibacter xiamenensis gen. nov., sp. nov., a member of the family Saprospiraceae isolated from the marine alga Phaeodactylum tricornutum.</title>
        <authorList>
            <person name="Chen Z.Jr."/>
            <person name="Lei X."/>
            <person name="Lai Q."/>
            <person name="Li Y."/>
            <person name="Zhang B."/>
            <person name="Zhang J."/>
            <person name="Zhang H."/>
            <person name="Yang L."/>
            <person name="Zheng W."/>
            <person name="Tian Y."/>
            <person name="Yu Z."/>
            <person name="Xu H.Jr."/>
            <person name="Zheng T."/>
        </authorList>
    </citation>
    <scope>NUCLEOTIDE SEQUENCE [LARGE SCALE GENOMIC DNA]</scope>
    <source>
        <strain evidence="2 3">KD52</strain>
    </source>
</reference>
<evidence type="ECO:0000313" key="3">
    <source>
        <dbReference type="Proteomes" id="UP000029736"/>
    </source>
</evidence>
<dbReference type="AlphaFoldDB" id="A0A098S269"/>
<dbReference type="STRING" id="1524460.IX84_24970"/>
<evidence type="ECO:0000313" key="2">
    <source>
        <dbReference type="EMBL" id="KGE85868.1"/>
    </source>
</evidence>